<name>A0AB39CCU2_9VIRU</name>
<dbReference type="EMBL" id="PQ015378">
    <property type="protein sequence ID" value="XDJ14804.1"/>
    <property type="molecule type" value="Genomic_DNA"/>
</dbReference>
<sequence>MKSHRPDPDKPFYQITLAFADYPIGFRDLLVKEADWSKWVCSGPSMCNYTDYAAIDGNDIIGLISDLEISEESFTFMYQDLRGFGIETVKFWPRGYHYMKEDKDHISQFFCFDAEPTPTPQPFEMVGGGKFEPIIECFGPEPEKFDAQAHYAQLLTNSRRT</sequence>
<proteinExistence type="predicted"/>
<organism evidence="1">
    <name type="scientific">Pseudomonas phage RVTF4</name>
    <dbReference type="NCBI Taxonomy" id="3236931"/>
    <lineage>
        <taxon>Viruses</taxon>
    </lineage>
</organism>
<protein>
    <submittedName>
        <fullName evidence="1">Uncharacterized protein</fullName>
    </submittedName>
</protein>
<evidence type="ECO:0000313" key="1">
    <source>
        <dbReference type="EMBL" id="XDJ14804.1"/>
    </source>
</evidence>
<reference evidence="1" key="1">
    <citation type="submission" date="2024-07" db="EMBL/GenBank/DDBJ databases">
        <authorList>
            <person name="Bringhurst R.M."/>
            <person name="Homer T.E."/>
        </authorList>
    </citation>
    <scope>NUCLEOTIDE SEQUENCE</scope>
</reference>
<accession>A0AB39CCU2</accession>